<reference evidence="2" key="1">
    <citation type="submission" date="2021-02" db="EMBL/GenBank/DDBJ databases">
        <authorList>
            <consortium name="Genoscope - CEA"/>
            <person name="William W."/>
        </authorList>
    </citation>
    <scope>NUCLEOTIDE SEQUENCE</scope>
    <source>
        <strain evidence="2">YSy11</strain>
    </source>
</reference>
<dbReference type="EMBL" id="LR215729">
    <property type="protein sequence ID" value="CAE6934476.1"/>
    <property type="molecule type" value="Genomic_DNA"/>
</dbReference>
<accession>A0A8S2BKM4</accession>
<sequence length="127" mass="14356">MHTGLQHIAHIDLGHCRSLISRVRPPRIPISNPCTWQKAPRKSCRYVCGLVLYRQTARKAARFIPQQPDLSYTYQQSDQPIARPKVGGKYADTANTPDRPALFNGSNTTRQLCRSRQEGSPPRVYGL</sequence>
<proteinExistence type="predicted"/>
<gene>
    <name evidence="2" type="ORF">PMYSY11_3272</name>
</gene>
<name>A0A8S2BKM4_9PSED</name>
<keyword evidence="3" id="KW-1185">Reference proteome</keyword>
<dbReference type="Proteomes" id="UP000325451">
    <property type="component" value="Chromosome"/>
</dbReference>
<evidence type="ECO:0000313" key="2">
    <source>
        <dbReference type="EMBL" id="CAE6934476.1"/>
    </source>
</evidence>
<evidence type="ECO:0000256" key="1">
    <source>
        <dbReference type="SAM" id="MobiDB-lite"/>
    </source>
</evidence>
<protein>
    <submittedName>
        <fullName evidence="2">Uncharacterized protein</fullName>
    </submittedName>
</protein>
<feature type="region of interest" description="Disordered" evidence="1">
    <location>
        <begin position="81"/>
        <end position="127"/>
    </location>
</feature>
<dbReference type="KEGG" id="pmao:PMYSY11_3272"/>
<feature type="compositionally biased region" description="Polar residues" evidence="1">
    <location>
        <begin position="104"/>
        <end position="114"/>
    </location>
</feature>
<evidence type="ECO:0000313" key="3">
    <source>
        <dbReference type="Proteomes" id="UP000325451"/>
    </source>
</evidence>
<dbReference type="AlphaFoldDB" id="A0A8S2BKM4"/>
<organism evidence="2 3">
    <name type="scientific">Pseudomonas marincola</name>
    <dbReference type="NCBI Taxonomy" id="437900"/>
    <lineage>
        <taxon>Bacteria</taxon>
        <taxon>Pseudomonadati</taxon>
        <taxon>Pseudomonadota</taxon>
        <taxon>Gammaproteobacteria</taxon>
        <taxon>Pseudomonadales</taxon>
        <taxon>Pseudomonadaceae</taxon>
        <taxon>Pseudomonas</taxon>
    </lineage>
</organism>